<dbReference type="EMBL" id="KI913975">
    <property type="protein sequence ID" value="ETV96707.1"/>
    <property type="molecule type" value="Genomic_DNA"/>
</dbReference>
<name>A0A024TTQ0_9STRA</name>
<dbReference type="AlphaFoldDB" id="A0A024TTQ0"/>
<dbReference type="RefSeq" id="XP_008874484.1">
    <property type="nucleotide sequence ID" value="XM_008876262.1"/>
</dbReference>
<evidence type="ECO:0000256" key="1">
    <source>
        <dbReference type="SAM" id="MobiDB-lite"/>
    </source>
</evidence>
<protein>
    <submittedName>
        <fullName evidence="2">Uncharacterized protein</fullName>
    </submittedName>
</protein>
<reference evidence="2" key="1">
    <citation type="submission" date="2013-12" db="EMBL/GenBank/DDBJ databases">
        <title>The Genome Sequence of Aphanomyces invadans NJM9701.</title>
        <authorList>
            <consortium name="The Broad Institute Genomics Platform"/>
            <person name="Russ C."/>
            <person name="Tyler B."/>
            <person name="van West P."/>
            <person name="Dieguez-Uribeondo J."/>
            <person name="Young S.K."/>
            <person name="Zeng Q."/>
            <person name="Gargeya S."/>
            <person name="Fitzgerald M."/>
            <person name="Abouelleil A."/>
            <person name="Alvarado L."/>
            <person name="Chapman S.B."/>
            <person name="Gainer-Dewar J."/>
            <person name="Goldberg J."/>
            <person name="Griggs A."/>
            <person name="Gujja S."/>
            <person name="Hansen M."/>
            <person name="Howarth C."/>
            <person name="Imamovic A."/>
            <person name="Ireland A."/>
            <person name="Larimer J."/>
            <person name="McCowan C."/>
            <person name="Murphy C."/>
            <person name="Pearson M."/>
            <person name="Poon T.W."/>
            <person name="Priest M."/>
            <person name="Roberts A."/>
            <person name="Saif S."/>
            <person name="Shea T."/>
            <person name="Sykes S."/>
            <person name="Wortman J."/>
            <person name="Nusbaum C."/>
            <person name="Birren B."/>
        </authorList>
    </citation>
    <scope>NUCLEOTIDE SEQUENCE [LARGE SCALE GENOMIC DNA]</scope>
    <source>
        <strain evidence="2">NJM9701</strain>
    </source>
</reference>
<dbReference type="VEuPathDB" id="FungiDB:H310_10024"/>
<accession>A0A024TTQ0</accession>
<feature type="compositionally biased region" description="Basic and acidic residues" evidence="1">
    <location>
        <begin position="176"/>
        <end position="206"/>
    </location>
</feature>
<organism evidence="2">
    <name type="scientific">Aphanomyces invadans</name>
    <dbReference type="NCBI Taxonomy" id="157072"/>
    <lineage>
        <taxon>Eukaryota</taxon>
        <taxon>Sar</taxon>
        <taxon>Stramenopiles</taxon>
        <taxon>Oomycota</taxon>
        <taxon>Saprolegniomycetes</taxon>
        <taxon>Saprolegniales</taxon>
        <taxon>Verrucalvaceae</taxon>
        <taxon>Aphanomyces</taxon>
    </lineage>
</organism>
<evidence type="ECO:0000313" key="2">
    <source>
        <dbReference type="EMBL" id="ETV96707.1"/>
    </source>
</evidence>
<feature type="region of interest" description="Disordered" evidence="1">
    <location>
        <begin position="169"/>
        <end position="206"/>
    </location>
</feature>
<gene>
    <name evidence="2" type="ORF">H310_10024</name>
</gene>
<proteinExistence type="predicted"/>
<dbReference type="GeneID" id="20087074"/>
<sequence length="395" mass="44390">MLSGCILYSCTPPLRRRMRCPSCVGALGSPSTVGRASSPLDECGLGYQVLLDHDGRIAQNLNVEREALDVGEGVVKEVDVAGAVLANDVLDFFRFKRNRVGGGGGVQVLFSLRQVLFGQTKAQHVVHKVPLKRAEATRVARNDRVVLHKVDVVDQVAQDARRIEDRLPGQAVGLERPPHEARQEEVVHRKDHEHVQDEPDQDGQHDADVKALEKVDELAVQDLKAMVNIPSALIVVLDVVGDEKEQNRRQVHHRDAAKVEKRHHAALPRVRCRRHEVHGDLAQLEECDVEPQHPRAQRKQLERHPDVVAVAIEYTHFSRKDHGMLRVQDDAERVQHDKVIAVVAKDIEANRMAQVGKVPRRKDLNNLGPHRFDFVRGHLRPLDRLAAREVAPDDE</sequence>